<dbReference type="EMBL" id="JAFBCL010000001">
    <property type="protein sequence ID" value="MBM7811005.1"/>
    <property type="molecule type" value="Genomic_DNA"/>
</dbReference>
<keyword evidence="2" id="KW-1185">Reference proteome</keyword>
<dbReference type="RefSeq" id="WP_204841897.1">
    <property type="nucleotide sequence ID" value="NZ_JAFBCL010000001.1"/>
</dbReference>
<gene>
    <name evidence="1" type="ORF">JOE68_001870</name>
</gene>
<dbReference type="Proteomes" id="UP001195724">
    <property type="component" value="Unassembled WGS sequence"/>
</dbReference>
<evidence type="ECO:0000313" key="2">
    <source>
        <dbReference type="Proteomes" id="UP001195724"/>
    </source>
</evidence>
<name>A0ABS2S4W9_9PSEU</name>
<comment type="caution">
    <text evidence="1">The sequence shown here is derived from an EMBL/GenBank/DDBJ whole genome shotgun (WGS) entry which is preliminary data.</text>
</comment>
<organism evidence="1 2">
    <name type="scientific">Saccharothrix algeriensis</name>
    <dbReference type="NCBI Taxonomy" id="173560"/>
    <lineage>
        <taxon>Bacteria</taxon>
        <taxon>Bacillati</taxon>
        <taxon>Actinomycetota</taxon>
        <taxon>Actinomycetes</taxon>
        <taxon>Pseudonocardiales</taxon>
        <taxon>Pseudonocardiaceae</taxon>
        <taxon>Saccharothrix</taxon>
    </lineage>
</organism>
<evidence type="ECO:0000313" key="1">
    <source>
        <dbReference type="EMBL" id="MBM7811005.1"/>
    </source>
</evidence>
<accession>A0ABS2S4W9</accession>
<proteinExistence type="predicted"/>
<reference evidence="1 2" key="1">
    <citation type="submission" date="2021-01" db="EMBL/GenBank/DDBJ databases">
        <title>Sequencing the genomes of 1000 actinobacteria strains.</title>
        <authorList>
            <person name="Klenk H.-P."/>
        </authorList>
    </citation>
    <scope>NUCLEOTIDE SEQUENCE [LARGE SCALE GENOMIC DNA]</scope>
    <source>
        <strain evidence="1 2">DSM 44581</strain>
    </source>
</reference>
<sequence length="182" mass="19935">MRELTTESGLSHATVRMVCRDLLELGHLHVSDGGVPGTRDWPSLRYRMSQEGVAVWRRRVDERDRLLRPVPQRPGTVGRVLGARLSGEQRGRGAAPGYGFASLERVVRALLDDLRRFRSTVELSAASGVASCTVGLACRDLVAVGYARRQAEFRTNGTPKSARYRLTAAGAAVWGDWFASGL</sequence>
<protein>
    <submittedName>
        <fullName evidence="1">Uncharacterized protein</fullName>
    </submittedName>
</protein>